<evidence type="ECO:0000313" key="3">
    <source>
        <dbReference type="EMBL" id="KAK0427622.1"/>
    </source>
</evidence>
<feature type="signal peptide" evidence="1">
    <location>
        <begin position="1"/>
        <end position="20"/>
    </location>
</feature>
<dbReference type="Proteomes" id="UP001175271">
    <property type="component" value="Unassembled WGS sequence"/>
</dbReference>
<dbReference type="InterPro" id="IPR007284">
    <property type="entry name" value="Ground-like_dom"/>
</dbReference>
<keyword evidence="4" id="KW-1185">Reference proteome</keyword>
<proteinExistence type="predicted"/>
<reference evidence="3" key="1">
    <citation type="submission" date="2023-06" db="EMBL/GenBank/DDBJ databases">
        <title>Genomic analysis of the entomopathogenic nematode Steinernema hermaphroditum.</title>
        <authorList>
            <person name="Schwarz E.M."/>
            <person name="Heppert J.K."/>
            <person name="Baniya A."/>
            <person name="Schwartz H.T."/>
            <person name="Tan C.-H."/>
            <person name="Antoshechkin I."/>
            <person name="Sternberg P.W."/>
            <person name="Goodrich-Blair H."/>
            <person name="Dillman A.R."/>
        </authorList>
    </citation>
    <scope>NUCLEOTIDE SEQUENCE</scope>
    <source>
        <strain evidence="3">PS9179</strain>
        <tissue evidence="3">Whole animal</tissue>
    </source>
</reference>
<sequence>MANFLVPVFLLIATASGAFGMCGCGLMLPPPPCPPPPAPLCPPPPPPCPPPPVCPPAFCPSPPPCPPPPPPPPPPVCPPPPLPLPCPAPIPCPAPAPPPLPTLPLLPPPPPPTYMIPPSNDCCCQCGNPCRYLGRAKTHGSKIFSAPTSDVEEDPTCNSEKLRSVIEENITKDPSESKRAIQKAAEEKLFAKVNVICAKGDFTYVAYTEKYCQASNDDITCYAFQPL</sequence>
<evidence type="ECO:0000259" key="2">
    <source>
        <dbReference type="Pfam" id="PF04155"/>
    </source>
</evidence>
<protein>
    <recommendedName>
        <fullName evidence="2">Ground-like domain-containing protein</fullName>
    </recommendedName>
</protein>
<accession>A0AA39MB16</accession>
<feature type="domain" description="Ground-like" evidence="2">
    <location>
        <begin position="154"/>
        <end position="224"/>
    </location>
</feature>
<evidence type="ECO:0000313" key="4">
    <source>
        <dbReference type="Proteomes" id="UP001175271"/>
    </source>
</evidence>
<dbReference type="EMBL" id="JAUCMV010000001">
    <property type="protein sequence ID" value="KAK0427622.1"/>
    <property type="molecule type" value="Genomic_DNA"/>
</dbReference>
<keyword evidence="1" id="KW-0732">Signal</keyword>
<dbReference type="AlphaFoldDB" id="A0AA39MB16"/>
<dbReference type="PRINTS" id="PR01217">
    <property type="entry name" value="PRICHEXTENSN"/>
</dbReference>
<evidence type="ECO:0000256" key="1">
    <source>
        <dbReference type="SAM" id="SignalP"/>
    </source>
</evidence>
<comment type="caution">
    <text evidence="3">The sequence shown here is derived from an EMBL/GenBank/DDBJ whole genome shotgun (WGS) entry which is preliminary data.</text>
</comment>
<organism evidence="3 4">
    <name type="scientific">Steinernema hermaphroditum</name>
    <dbReference type="NCBI Taxonomy" id="289476"/>
    <lineage>
        <taxon>Eukaryota</taxon>
        <taxon>Metazoa</taxon>
        <taxon>Ecdysozoa</taxon>
        <taxon>Nematoda</taxon>
        <taxon>Chromadorea</taxon>
        <taxon>Rhabditida</taxon>
        <taxon>Tylenchina</taxon>
        <taxon>Panagrolaimomorpha</taxon>
        <taxon>Strongyloidoidea</taxon>
        <taxon>Steinernematidae</taxon>
        <taxon>Steinernema</taxon>
    </lineage>
</organism>
<dbReference type="Pfam" id="PF04155">
    <property type="entry name" value="Ground-like"/>
    <property type="match status" value="1"/>
</dbReference>
<feature type="chain" id="PRO_5041338834" description="Ground-like domain-containing protein" evidence="1">
    <location>
        <begin position="21"/>
        <end position="227"/>
    </location>
</feature>
<name>A0AA39MB16_9BILA</name>
<gene>
    <name evidence="3" type="ORF">QR680_010330</name>
</gene>